<evidence type="ECO:0000313" key="1">
    <source>
        <dbReference type="EMBL" id="MFC7616550.1"/>
    </source>
</evidence>
<gene>
    <name evidence="1" type="ORF">ACFQV2_26865</name>
</gene>
<dbReference type="EMBL" id="JBHTEY010000004">
    <property type="protein sequence ID" value="MFC7616550.1"/>
    <property type="molecule type" value="Genomic_DNA"/>
</dbReference>
<comment type="caution">
    <text evidence="1">The sequence shown here is derived from an EMBL/GenBank/DDBJ whole genome shotgun (WGS) entry which is preliminary data.</text>
</comment>
<accession>A0ABW2TRV4</accession>
<name>A0ABW2TRV4_9PSEU</name>
<protein>
    <submittedName>
        <fullName evidence="1">Uncharacterized protein</fullName>
    </submittedName>
</protein>
<sequence length="43" mass="4331">MHGHSTIPEFFGGEGPVVYAGGLVTAVDGGSYNGGRVLVVRLG</sequence>
<dbReference type="Proteomes" id="UP001596512">
    <property type="component" value="Unassembled WGS sequence"/>
</dbReference>
<evidence type="ECO:0000313" key="2">
    <source>
        <dbReference type="Proteomes" id="UP001596512"/>
    </source>
</evidence>
<proteinExistence type="predicted"/>
<keyword evidence="2" id="KW-1185">Reference proteome</keyword>
<organism evidence="1 2">
    <name type="scientific">Actinokineospora soli</name>
    <dbReference type="NCBI Taxonomy" id="1048753"/>
    <lineage>
        <taxon>Bacteria</taxon>
        <taxon>Bacillati</taxon>
        <taxon>Actinomycetota</taxon>
        <taxon>Actinomycetes</taxon>
        <taxon>Pseudonocardiales</taxon>
        <taxon>Pseudonocardiaceae</taxon>
        <taxon>Actinokineospora</taxon>
    </lineage>
</organism>
<reference evidence="2" key="1">
    <citation type="journal article" date="2019" name="Int. J. Syst. Evol. Microbiol.">
        <title>The Global Catalogue of Microorganisms (GCM) 10K type strain sequencing project: providing services to taxonomists for standard genome sequencing and annotation.</title>
        <authorList>
            <consortium name="The Broad Institute Genomics Platform"/>
            <consortium name="The Broad Institute Genome Sequencing Center for Infectious Disease"/>
            <person name="Wu L."/>
            <person name="Ma J."/>
        </authorList>
    </citation>
    <scope>NUCLEOTIDE SEQUENCE [LARGE SCALE GENOMIC DNA]</scope>
    <source>
        <strain evidence="2">JCM 17695</strain>
    </source>
</reference>